<reference evidence="6 7" key="1">
    <citation type="submission" date="2019-11" db="EMBL/GenBank/DDBJ databases">
        <title>Type strains purchased from KCTC, JCM and DSMZ.</title>
        <authorList>
            <person name="Lu H."/>
        </authorList>
    </citation>
    <scope>NUCLEOTIDE SEQUENCE [LARGE SCALE GENOMIC DNA]</scope>
    <source>
        <strain evidence="6 7">JCM 31587</strain>
    </source>
</reference>
<evidence type="ECO:0000256" key="5">
    <source>
        <dbReference type="SAM" id="Phobius"/>
    </source>
</evidence>
<keyword evidence="2 5" id="KW-0812">Transmembrane</keyword>
<evidence type="ECO:0000313" key="6">
    <source>
        <dbReference type="EMBL" id="MTW13517.1"/>
    </source>
</evidence>
<feature type="transmembrane region" description="Helical" evidence="5">
    <location>
        <begin position="235"/>
        <end position="256"/>
    </location>
</feature>
<dbReference type="AlphaFoldDB" id="A0A6L6QNR7"/>
<evidence type="ECO:0000313" key="7">
    <source>
        <dbReference type="Proteomes" id="UP000472320"/>
    </source>
</evidence>
<dbReference type="Proteomes" id="UP000472320">
    <property type="component" value="Unassembled WGS sequence"/>
</dbReference>
<keyword evidence="3 5" id="KW-1133">Transmembrane helix</keyword>
<keyword evidence="4 5" id="KW-0472">Membrane</keyword>
<dbReference type="Pfam" id="PF07264">
    <property type="entry name" value="EI24"/>
    <property type="match status" value="1"/>
</dbReference>
<feature type="transmembrane region" description="Helical" evidence="5">
    <location>
        <begin position="154"/>
        <end position="170"/>
    </location>
</feature>
<proteinExistence type="predicted"/>
<feature type="transmembrane region" description="Helical" evidence="5">
    <location>
        <begin position="200"/>
        <end position="229"/>
    </location>
</feature>
<feature type="transmembrane region" description="Helical" evidence="5">
    <location>
        <begin position="20"/>
        <end position="43"/>
    </location>
</feature>
<evidence type="ECO:0000256" key="3">
    <source>
        <dbReference type="ARBA" id="ARBA00022989"/>
    </source>
</evidence>
<evidence type="ECO:0000256" key="1">
    <source>
        <dbReference type="ARBA" id="ARBA00004141"/>
    </source>
</evidence>
<feature type="transmembrane region" description="Helical" evidence="5">
    <location>
        <begin position="82"/>
        <end position="108"/>
    </location>
</feature>
<evidence type="ECO:0008006" key="8">
    <source>
        <dbReference type="Google" id="ProtNLM"/>
    </source>
</evidence>
<evidence type="ECO:0000256" key="4">
    <source>
        <dbReference type="ARBA" id="ARBA00023136"/>
    </source>
</evidence>
<gene>
    <name evidence="6" type="ORF">GM658_23175</name>
</gene>
<accession>A0A6L6QNR7</accession>
<dbReference type="OrthoDB" id="8565703at2"/>
<name>A0A6L6QNR7_9BURK</name>
<evidence type="ECO:0000256" key="2">
    <source>
        <dbReference type="ARBA" id="ARBA00022692"/>
    </source>
</evidence>
<sequence length="275" mass="30471">MRAVINAYGRALLSQFHGKILLLSIVPFILSVALWALLLGLGFQPLLDWLHGHFVEFEMYRVTTDWLVALGLGGLRSVVVPLFALLLLLPLMIVTAMIFIGVAAMPFIVRHVGERHFPQLEKKKGGSIVGSVVKALGAFGIFVVAWLFILPLYVFPPLAGLATVLLWGWLTSRVMSYDALADYASAEELEKLQREHRWQLMAIGIVSGLAGSLPAVVWTVGAVAAIAFFPMLLAASIWVYVVIFIFTGLWFEYYCLQALAQLRHAPFEESLCQLD</sequence>
<dbReference type="RefSeq" id="WP_155456436.1">
    <property type="nucleotide sequence ID" value="NZ_WNKX01000023.1"/>
</dbReference>
<keyword evidence="7" id="KW-1185">Reference proteome</keyword>
<dbReference type="InterPro" id="IPR059112">
    <property type="entry name" value="CysZ/EI24"/>
</dbReference>
<comment type="caution">
    <text evidence="6">The sequence shown here is derived from an EMBL/GenBank/DDBJ whole genome shotgun (WGS) entry which is preliminary data.</text>
</comment>
<protein>
    <recommendedName>
        <fullName evidence="8">EI24 domain-containing protein</fullName>
    </recommendedName>
</protein>
<comment type="subcellular location">
    <subcellularLocation>
        <location evidence="1">Membrane</location>
        <topology evidence="1">Multi-pass membrane protein</topology>
    </subcellularLocation>
</comment>
<dbReference type="EMBL" id="WNKX01000023">
    <property type="protein sequence ID" value="MTW13517.1"/>
    <property type="molecule type" value="Genomic_DNA"/>
</dbReference>
<organism evidence="6 7">
    <name type="scientific">Massilia eburnea</name>
    <dbReference type="NCBI Taxonomy" id="1776165"/>
    <lineage>
        <taxon>Bacteria</taxon>
        <taxon>Pseudomonadati</taxon>
        <taxon>Pseudomonadota</taxon>
        <taxon>Betaproteobacteria</taxon>
        <taxon>Burkholderiales</taxon>
        <taxon>Oxalobacteraceae</taxon>
        <taxon>Telluria group</taxon>
        <taxon>Massilia</taxon>
    </lineage>
</organism>
<feature type="transmembrane region" description="Helical" evidence="5">
    <location>
        <begin position="128"/>
        <end position="148"/>
    </location>
</feature>